<dbReference type="RefSeq" id="WP_262846813.1">
    <property type="nucleotide sequence ID" value="NZ_JANZYP010000052.1"/>
</dbReference>
<comment type="caution">
    <text evidence="2">The sequence shown here is derived from an EMBL/GenBank/DDBJ whole genome shotgun (WGS) entry which is preliminary data.</text>
</comment>
<name>A0ABV9EIU5_9ACTN</name>
<evidence type="ECO:0008006" key="4">
    <source>
        <dbReference type="Google" id="ProtNLM"/>
    </source>
</evidence>
<organism evidence="2 3">
    <name type="scientific">Sphaerisporangium corydalis</name>
    <dbReference type="NCBI Taxonomy" id="1441875"/>
    <lineage>
        <taxon>Bacteria</taxon>
        <taxon>Bacillati</taxon>
        <taxon>Actinomycetota</taxon>
        <taxon>Actinomycetes</taxon>
        <taxon>Streptosporangiales</taxon>
        <taxon>Streptosporangiaceae</taxon>
        <taxon>Sphaerisporangium</taxon>
    </lineage>
</organism>
<reference evidence="3" key="1">
    <citation type="journal article" date="2019" name="Int. J. Syst. Evol. Microbiol.">
        <title>The Global Catalogue of Microorganisms (GCM) 10K type strain sequencing project: providing services to taxonomists for standard genome sequencing and annotation.</title>
        <authorList>
            <consortium name="The Broad Institute Genomics Platform"/>
            <consortium name="The Broad Institute Genome Sequencing Center for Infectious Disease"/>
            <person name="Wu L."/>
            <person name="Ma J."/>
        </authorList>
    </citation>
    <scope>NUCLEOTIDE SEQUENCE [LARGE SCALE GENOMIC DNA]</scope>
    <source>
        <strain evidence="3">CCUG 49560</strain>
    </source>
</reference>
<feature type="transmembrane region" description="Helical" evidence="1">
    <location>
        <begin position="6"/>
        <end position="27"/>
    </location>
</feature>
<keyword evidence="1" id="KW-0472">Membrane</keyword>
<protein>
    <recommendedName>
        <fullName evidence="4">DUF1772 domain-containing protein</fullName>
    </recommendedName>
</protein>
<evidence type="ECO:0000313" key="3">
    <source>
        <dbReference type="Proteomes" id="UP001595891"/>
    </source>
</evidence>
<feature type="transmembrane region" description="Helical" evidence="1">
    <location>
        <begin position="48"/>
        <end position="69"/>
    </location>
</feature>
<proteinExistence type="predicted"/>
<evidence type="ECO:0000313" key="2">
    <source>
        <dbReference type="EMBL" id="MFC4588335.1"/>
    </source>
</evidence>
<dbReference type="Proteomes" id="UP001595891">
    <property type="component" value="Unassembled WGS sequence"/>
</dbReference>
<dbReference type="EMBL" id="JBHSFN010000011">
    <property type="protein sequence ID" value="MFC4588335.1"/>
    <property type="molecule type" value="Genomic_DNA"/>
</dbReference>
<evidence type="ECO:0000256" key="1">
    <source>
        <dbReference type="SAM" id="Phobius"/>
    </source>
</evidence>
<gene>
    <name evidence="2" type="ORF">ACFO8L_19755</name>
</gene>
<sequence length="73" mass="8392">MNTIWLVWAGITLGSFAILETVALLNHREGDTLSERLREWLGIYPVKHWRLAASAGLLGFLIWFGWHIIFQQG</sequence>
<keyword evidence="1" id="KW-0812">Transmembrane</keyword>
<keyword evidence="1" id="KW-1133">Transmembrane helix</keyword>
<accession>A0ABV9EIU5</accession>
<keyword evidence="3" id="KW-1185">Reference proteome</keyword>